<name>A0A0J1B7V2_RHOIS</name>
<evidence type="ECO:0000256" key="9">
    <source>
        <dbReference type="ARBA" id="ARBA00023027"/>
    </source>
</evidence>
<evidence type="ECO:0000256" key="13">
    <source>
        <dbReference type="PIRSR" id="PIRSR000350-2"/>
    </source>
</evidence>
<evidence type="ECO:0000256" key="4">
    <source>
        <dbReference type="ARBA" id="ARBA00016961"/>
    </source>
</evidence>
<evidence type="ECO:0000256" key="12">
    <source>
        <dbReference type="ARBA" id="ARBA00049187"/>
    </source>
</evidence>
<dbReference type="InterPro" id="IPR006258">
    <property type="entry name" value="Lipoamide_DH"/>
</dbReference>
<feature type="binding site" evidence="14">
    <location>
        <begin position="326"/>
        <end position="329"/>
    </location>
    <ligand>
        <name>FAD</name>
        <dbReference type="ChEBI" id="CHEBI:57692"/>
    </ligand>
</feature>
<dbReference type="PIRSF" id="PIRSF000350">
    <property type="entry name" value="Mercury_reductase_MerA"/>
    <property type="match status" value="1"/>
</dbReference>
<dbReference type="Pfam" id="PF02852">
    <property type="entry name" value="Pyr_redox_dim"/>
    <property type="match status" value="1"/>
</dbReference>
<accession>A0A0J1B7V2</accession>
<feature type="domain" description="FAD/NAD(P)-binding" evidence="18">
    <location>
        <begin position="7"/>
        <end position="335"/>
    </location>
</feature>
<dbReference type="RefSeq" id="WP_047816209.1">
    <property type="nucleotide sequence ID" value="NZ_LECT01000043.1"/>
</dbReference>
<comment type="cofactor">
    <cofactor evidence="14 16">
        <name>FAD</name>
        <dbReference type="ChEBI" id="CHEBI:57692"/>
    </cofactor>
    <text evidence="14 16">Binds 1 FAD per subunit.</text>
</comment>
<dbReference type="InterPro" id="IPR036188">
    <property type="entry name" value="FAD/NAD-bd_sf"/>
</dbReference>
<dbReference type="GO" id="GO:0050660">
    <property type="term" value="F:flavin adenine dinucleotide binding"/>
    <property type="evidence" value="ECO:0007669"/>
    <property type="project" value="InterPro"/>
</dbReference>
<evidence type="ECO:0000256" key="2">
    <source>
        <dbReference type="ARBA" id="ARBA00007532"/>
    </source>
</evidence>
<dbReference type="AlphaFoldDB" id="A0A0J1B7V2"/>
<feature type="disulfide bond" description="Redox-active" evidence="15">
    <location>
        <begin position="44"/>
        <end position="49"/>
    </location>
</feature>
<comment type="catalytic activity">
    <reaction evidence="12 16">
        <text>N(6)-[(R)-dihydrolipoyl]-L-lysyl-[protein] + NAD(+) = N(6)-[(R)-lipoyl]-L-lysyl-[protein] + NADH + H(+)</text>
        <dbReference type="Rhea" id="RHEA:15045"/>
        <dbReference type="Rhea" id="RHEA-COMP:10474"/>
        <dbReference type="Rhea" id="RHEA-COMP:10475"/>
        <dbReference type="ChEBI" id="CHEBI:15378"/>
        <dbReference type="ChEBI" id="CHEBI:57540"/>
        <dbReference type="ChEBI" id="CHEBI:57945"/>
        <dbReference type="ChEBI" id="CHEBI:83099"/>
        <dbReference type="ChEBI" id="CHEBI:83100"/>
        <dbReference type="EC" id="1.8.1.4"/>
    </reaction>
</comment>
<dbReference type="EC" id="1.8.1.4" evidence="3 16"/>
<dbReference type="InterPro" id="IPR012999">
    <property type="entry name" value="Pyr_OxRdtase_I_AS"/>
</dbReference>
<keyword evidence="14" id="KW-0547">Nucleotide-binding</keyword>
<dbReference type="STRING" id="595434.RISK_005108"/>
<dbReference type="PANTHER" id="PTHR22912">
    <property type="entry name" value="DISULFIDE OXIDOREDUCTASE"/>
    <property type="match status" value="1"/>
</dbReference>
<comment type="subcellular location">
    <subcellularLocation>
        <location evidence="1">Cytoplasm</location>
    </subcellularLocation>
</comment>
<dbReference type="PROSITE" id="PS00076">
    <property type="entry name" value="PYRIDINE_REDOX_1"/>
    <property type="match status" value="1"/>
</dbReference>
<organism evidence="19 20">
    <name type="scientific">Rhodopirellula islandica</name>
    <dbReference type="NCBI Taxonomy" id="595434"/>
    <lineage>
        <taxon>Bacteria</taxon>
        <taxon>Pseudomonadati</taxon>
        <taxon>Planctomycetota</taxon>
        <taxon>Planctomycetia</taxon>
        <taxon>Pirellulales</taxon>
        <taxon>Pirellulaceae</taxon>
        <taxon>Rhodopirellula</taxon>
    </lineage>
</organism>
<gene>
    <name evidence="19" type="ORF">RISK_005108</name>
</gene>
<dbReference type="GO" id="GO:0006103">
    <property type="term" value="P:2-oxoglutarate metabolic process"/>
    <property type="evidence" value="ECO:0007669"/>
    <property type="project" value="TreeGrafter"/>
</dbReference>
<feature type="active site" description="Proton acceptor" evidence="13">
    <location>
        <position position="452"/>
    </location>
</feature>
<dbReference type="PANTHER" id="PTHR22912:SF224">
    <property type="entry name" value="DIHYDROLIPOYL DEHYDROGENASE"/>
    <property type="match status" value="1"/>
</dbReference>
<keyword evidence="7 14" id="KW-0274">FAD</keyword>
<dbReference type="InterPro" id="IPR004099">
    <property type="entry name" value="Pyr_nucl-diS_OxRdtase_dimer"/>
</dbReference>
<keyword evidence="9 14" id="KW-0520">NAD</keyword>
<feature type="binding site" evidence="14">
    <location>
        <begin position="187"/>
        <end position="194"/>
    </location>
    <ligand>
        <name>NAD(+)</name>
        <dbReference type="ChEBI" id="CHEBI:57540"/>
    </ligand>
</feature>
<keyword evidence="20" id="KW-1185">Reference proteome</keyword>
<evidence type="ECO:0000256" key="7">
    <source>
        <dbReference type="ARBA" id="ARBA00022827"/>
    </source>
</evidence>
<evidence type="ECO:0000256" key="14">
    <source>
        <dbReference type="PIRSR" id="PIRSR000350-3"/>
    </source>
</evidence>
<dbReference type="PRINTS" id="PR00411">
    <property type="entry name" value="PNDRDTASEI"/>
</dbReference>
<evidence type="ECO:0000256" key="10">
    <source>
        <dbReference type="ARBA" id="ARBA00023157"/>
    </source>
</evidence>
<keyword evidence="6 16" id="KW-0285">Flavoprotein</keyword>
<dbReference type="PRINTS" id="PR00368">
    <property type="entry name" value="FADPNR"/>
</dbReference>
<dbReference type="OrthoDB" id="230580at2"/>
<evidence type="ECO:0000256" key="11">
    <source>
        <dbReference type="ARBA" id="ARBA00023284"/>
    </source>
</evidence>
<dbReference type="SUPFAM" id="SSF51905">
    <property type="entry name" value="FAD/NAD(P)-binding domain"/>
    <property type="match status" value="1"/>
</dbReference>
<feature type="binding site" evidence="14">
    <location>
        <position position="279"/>
    </location>
    <ligand>
        <name>NAD(+)</name>
        <dbReference type="ChEBI" id="CHEBI:57540"/>
    </ligand>
</feature>
<dbReference type="NCBIfam" id="TIGR01350">
    <property type="entry name" value="lipoamide_DH"/>
    <property type="match status" value="1"/>
</dbReference>
<dbReference type="InterPro" id="IPR001100">
    <property type="entry name" value="Pyr_nuc-diS_OxRdtase"/>
</dbReference>
<evidence type="ECO:0000259" key="17">
    <source>
        <dbReference type="Pfam" id="PF02852"/>
    </source>
</evidence>
<protein>
    <recommendedName>
        <fullName evidence="4 16">Dihydrolipoyl dehydrogenase</fullName>
        <ecNumber evidence="3 16">1.8.1.4</ecNumber>
    </recommendedName>
</protein>
<dbReference type="GO" id="GO:0005737">
    <property type="term" value="C:cytoplasm"/>
    <property type="evidence" value="ECO:0007669"/>
    <property type="project" value="UniProtKB-SubCell"/>
</dbReference>
<evidence type="ECO:0000256" key="6">
    <source>
        <dbReference type="ARBA" id="ARBA00022630"/>
    </source>
</evidence>
<feature type="binding site" evidence="14">
    <location>
        <position position="320"/>
    </location>
    <ligand>
        <name>FAD</name>
        <dbReference type="ChEBI" id="CHEBI:57692"/>
    </ligand>
</feature>
<evidence type="ECO:0000313" key="19">
    <source>
        <dbReference type="EMBL" id="KLU02812.1"/>
    </source>
</evidence>
<feature type="domain" description="Pyridine nucleotide-disulphide oxidoreductase dimerisation" evidence="17">
    <location>
        <begin position="354"/>
        <end position="463"/>
    </location>
</feature>
<comment type="miscellaneous">
    <text evidence="16">The active site is a redox-active disulfide bond.</text>
</comment>
<feature type="binding site" evidence="14">
    <location>
        <position position="53"/>
    </location>
    <ligand>
        <name>FAD</name>
        <dbReference type="ChEBI" id="CHEBI:57692"/>
    </ligand>
</feature>
<proteinExistence type="inferred from homology"/>
<dbReference type="PATRIC" id="fig|595434.4.peg.4848"/>
<dbReference type="Gene3D" id="3.30.390.30">
    <property type="match status" value="1"/>
</dbReference>
<keyword evidence="11 16" id="KW-0676">Redox-active center</keyword>
<dbReference type="Gene3D" id="3.50.50.60">
    <property type="entry name" value="FAD/NAD(P)-binding domain"/>
    <property type="match status" value="2"/>
</dbReference>
<dbReference type="InterPro" id="IPR023753">
    <property type="entry name" value="FAD/NAD-binding_dom"/>
</dbReference>
<dbReference type="FunFam" id="3.30.390.30:FF:000001">
    <property type="entry name" value="Dihydrolipoyl dehydrogenase"/>
    <property type="match status" value="1"/>
</dbReference>
<feature type="binding site" evidence="14">
    <location>
        <position position="117"/>
    </location>
    <ligand>
        <name>FAD</name>
        <dbReference type="ChEBI" id="CHEBI:57692"/>
    </ligand>
</feature>
<sequence length="474" mass="50354">MKTARHELVILGGGPAGYVAAIRAAQLGIDVACIDDNPRFGGTCVRVGCIPSKALLESSHLYEEAQHKFADHGLNVGKLELDLSVMMKRKEKIVESLTGGIDMLFNRRGVTAYHGRGILRDAETVEITPSEGAADDQPTLVSADQIMLCPGSVPAQLPFVEEDGDLVGNSTAALSYPEVPEELVVIGGGYIGLELGSVWNRLGSHVVVLEAFDRIMPGLDKEMATLAHRSFKKQGMDIRTGTFVASAKVDPNPGDKKPCVVEIKDGDPIRCDRVLLATGRAPATKNLGLENAGVKLDERGFIQVNHQFETSVPGIYAIGDCIGGAMLAHKAMEEGVVCVEQMAGIASEMNYEVIPAIVFTHPEIAMVGKTEEELKEAGIDYKKGVCPLGANGRARTLGDIDGRVKVLADATTDRVLGVHIIGPRAGDMIAEAAAAMEFGASSEDIVHTCHAHPTLSEAVHEAAMAIDDRAIHTA</sequence>
<dbReference type="GO" id="GO:0004148">
    <property type="term" value="F:dihydrolipoyl dehydrogenase (NADH) activity"/>
    <property type="evidence" value="ECO:0007669"/>
    <property type="project" value="UniProtKB-EC"/>
</dbReference>
<dbReference type="InterPro" id="IPR050151">
    <property type="entry name" value="Class-I_Pyr_Nuc-Dis_Oxidored"/>
</dbReference>
<reference evidence="19" key="1">
    <citation type="submission" date="2015-05" db="EMBL/GenBank/DDBJ databases">
        <title>Permanent draft genome of Rhodopirellula islandicus K833.</title>
        <authorList>
            <person name="Kizina J."/>
            <person name="Richter M."/>
            <person name="Glockner F.O."/>
            <person name="Harder J."/>
        </authorList>
    </citation>
    <scope>NUCLEOTIDE SEQUENCE [LARGE SCALE GENOMIC DNA]</scope>
    <source>
        <strain evidence="19">K833</strain>
    </source>
</reference>
<dbReference type="Pfam" id="PF07992">
    <property type="entry name" value="Pyr_redox_2"/>
    <property type="match status" value="1"/>
</dbReference>
<evidence type="ECO:0000256" key="8">
    <source>
        <dbReference type="ARBA" id="ARBA00023002"/>
    </source>
</evidence>
<evidence type="ECO:0000256" key="16">
    <source>
        <dbReference type="RuleBase" id="RU003692"/>
    </source>
</evidence>
<feature type="binding site" evidence="14">
    <location>
        <position position="210"/>
    </location>
    <ligand>
        <name>NAD(+)</name>
        <dbReference type="ChEBI" id="CHEBI:57540"/>
    </ligand>
</feature>
<evidence type="ECO:0000259" key="18">
    <source>
        <dbReference type="Pfam" id="PF07992"/>
    </source>
</evidence>
<dbReference type="EMBL" id="LECT01000043">
    <property type="protein sequence ID" value="KLU02812.1"/>
    <property type="molecule type" value="Genomic_DNA"/>
</dbReference>
<dbReference type="SUPFAM" id="SSF55424">
    <property type="entry name" value="FAD/NAD-linked reductases, dimerisation (C-terminal) domain"/>
    <property type="match status" value="1"/>
</dbReference>
<evidence type="ECO:0000256" key="15">
    <source>
        <dbReference type="PIRSR" id="PIRSR000350-4"/>
    </source>
</evidence>
<keyword evidence="5" id="KW-0963">Cytoplasm</keyword>
<comment type="caution">
    <text evidence="19">The sequence shown here is derived from an EMBL/GenBank/DDBJ whole genome shotgun (WGS) entry which is preliminary data.</text>
</comment>
<dbReference type="Proteomes" id="UP000036367">
    <property type="component" value="Unassembled WGS sequence"/>
</dbReference>
<comment type="similarity">
    <text evidence="2 16">Belongs to the class-I pyridine nucleotide-disulfide oxidoreductase family.</text>
</comment>
<keyword evidence="10" id="KW-1015">Disulfide bond</keyword>
<keyword evidence="8 16" id="KW-0560">Oxidoreductase</keyword>
<evidence type="ECO:0000256" key="5">
    <source>
        <dbReference type="ARBA" id="ARBA00022490"/>
    </source>
</evidence>
<evidence type="ECO:0000313" key="20">
    <source>
        <dbReference type="Proteomes" id="UP000036367"/>
    </source>
</evidence>
<evidence type="ECO:0000256" key="3">
    <source>
        <dbReference type="ARBA" id="ARBA00012608"/>
    </source>
</evidence>
<evidence type="ECO:0000256" key="1">
    <source>
        <dbReference type="ARBA" id="ARBA00004496"/>
    </source>
</evidence>
<dbReference type="InterPro" id="IPR016156">
    <property type="entry name" value="FAD/NAD-linked_Rdtase_dimer_sf"/>
</dbReference>